<dbReference type="STRING" id="930991.A0A0D0BV50"/>
<dbReference type="Proteomes" id="UP000054538">
    <property type="component" value="Unassembled WGS sequence"/>
</dbReference>
<dbReference type="OrthoDB" id="3255572at2759"/>
<organism evidence="1 2">
    <name type="scientific">Paxillus rubicundulus Ve08.2h10</name>
    <dbReference type="NCBI Taxonomy" id="930991"/>
    <lineage>
        <taxon>Eukaryota</taxon>
        <taxon>Fungi</taxon>
        <taxon>Dikarya</taxon>
        <taxon>Basidiomycota</taxon>
        <taxon>Agaricomycotina</taxon>
        <taxon>Agaricomycetes</taxon>
        <taxon>Agaricomycetidae</taxon>
        <taxon>Boletales</taxon>
        <taxon>Paxilineae</taxon>
        <taxon>Paxillaceae</taxon>
        <taxon>Paxillus</taxon>
    </lineage>
</organism>
<dbReference type="AlphaFoldDB" id="A0A0D0BV50"/>
<feature type="non-terminal residue" evidence="1">
    <location>
        <position position="53"/>
    </location>
</feature>
<accession>A0A0D0BV50</accession>
<dbReference type="EMBL" id="KN828206">
    <property type="protein sequence ID" value="KIK75302.1"/>
    <property type="molecule type" value="Genomic_DNA"/>
</dbReference>
<reference evidence="1 2" key="1">
    <citation type="submission" date="2014-04" db="EMBL/GenBank/DDBJ databases">
        <authorList>
            <consortium name="DOE Joint Genome Institute"/>
            <person name="Kuo A."/>
            <person name="Kohler A."/>
            <person name="Jargeat P."/>
            <person name="Nagy L.G."/>
            <person name="Floudas D."/>
            <person name="Copeland A."/>
            <person name="Barry K.W."/>
            <person name="Cichocki N."/>
            <person name="Veneault-Fourrey C."/>
            <person name="LaButti K."/>
            <person name="Lindquist E.A."/>
            <person name="Lipzen A."/>
            <person name="Lundell T."/>
            <person name="Morin E."/>
            <person name="Murat C."/>
            <person name="Sun H."/>
            <person name="Tunlid A."/>
            <person name="Henrissat B."/>
            <person name="Grigoriev I.V."/>
            <person name="Hibbett D.S."/>
            <person name="Martin F."/>
            <person name="Nordberg H.P."/>
            <person name="Cantor M.N."/>
            <person name="Hua S.X."/>
        </authorList>
    </citation>
    <scope>NUCLEOTIDE SEQUENCE [LARGE SCALE GENOMIC DNA]</scope>
    <source>
        <strain evidence="1 2">Ve08.2h10</strain>
    </source>
</reference>
<protein>
    <recommendedName>
        <fullName evidence="3">Tc1-like transposase DDE domain-containing protein</fullName>
    </recommendedName>
</protein>
<evidence type="ECO:0000313" key="2">
    <source>
        <dbReference type="Proteomes" id="UP000054538"/>
    </source>
</evidence>
<sequence length="53" mass="5608">ALCAISGSVNGEDFFDFIVNDVVSGFDSFPQANGVLVMDNTSIHKSEALCQVV</sequence>
<feature type="non-terminal residue" evidence="1">
    <location>
        <position position="1"/>
    </location>
</feature>
<proteinExistence type="predicted"/>
<gene>
    <name evidence="1" type="ORF">PAXRUDRAFT_79176</name>
</gene>
<dbReference type="InParanoid" id="A0A0D0BV50"/>
<evidence type="ECO:0008006" key="3">
    <source>
        <dbReference type="Google" id="ProtNLM"/>
    </source>
</evidence>
<reference evidence="2" key="2">
    <citation type="submission" date="2015-01" db="EMBL/GenBank/DDBJ databases">
        <title>Evolutionary Origins and Diversification of the Mycorrhizal Mutualists.</title>
        <authorList>
            <consortium name="DOE Joint Genome Institute"/>
            <consortium name="Mycorrhizal Genomics Consortium"/>
            <person name="Kohler A."/>
            <person name="Kuo A."/>
            <person name="Nagy L.G."/>
            <person name="Floudas D."/>
            <person name="Copeland A."/>
            <person name="Barry K.W."/>
            <person name="Cichocki N."/>
            <person name="Veneault-Fourrey C."/>
            <person name="LaButti K."/>
            <person name="Lindquist E.A."/>
            <person name="Lipzen A."/>
            <person name="Lundell T."/>
            <person name="Morin E."/>
            <person name="Murat C."/>
            <person name="Riley R."/>
            <person name="Ohm R."/>
            <person name="Sun H."/>
            <person name="Tunlid A."/>
            <person name="Henrissat B."/>
            <person name="Grigoriev I.V."/>
            <person name="Hibbett D.S."/>
            <person name="Martin F."/>
        </authorList>
    </citation>
    <scope>NUCLEOTIDE SEQUENCE [LARGE SCALE GENOMIC DNA]</scope>
    <source>
        <strain evidence="2">Ve08.2h10</strain>
    </source>
</reference>
<dbReference type="HOGENOM" id="CLU_188058_1_0_1"/>
<keyword evidence="2" id="KW-1185">Reference proteome</keyword>
<name>A0A0D0BV50_9AGAM</name>
<evidence type="ECO:0000313" key="1">
    <source>
        <dbReference type="EMBL" id="KIK75302.1"/>
    </source>
</evidence>